<evidence type="ECO:0000313" key="7">
    <source>
        <dbReference type="EMBL" id="STQ90163.1"/>
    </source>
</evidence>
<dbReference type="InterPro" id="IPR036249">
    <property type="entry name" value="Thioredoxin-like_sf"/>
</dbReference>
<keyword evidence="3 7" id="KW-0560">Oxidoreductase</keyword>
<dbReference type="EC" id="1.11.1.-" evidence="7"/>
<evidence type="ECO:0000256" key="3">
    <source>
        <dbReference type="ARBA" id="ARBA00023002"/>
    </source>
</evidence>
<dbReference type="Pfam" id="PF08534">
    <property type="entry name" value="Redoxin"/>
    <property type="match status" value="1"/>
</dbReference>
<dbReference type="OrthoDB" id="9781543at2"/>
<dbReference type="AlphaFoldDB" id="A0A377Q5F2"/>
<keyword evidence="5" id="KW-0676">Redox-active center</keyword>
<sequence length="165" mass="17711">MNNVKLNGDLVSLAGQLPIIGSTAPYFVLTANDLSQVTLQDFVGKKKILNVFLSIDTPVCAASTRKFNEIAVSHADTIVLTISADLPFAQARFCAAEGIENVKTLSTFRSGNFARDYGLEIVSGPLIGLCTRAVIVLDEMNIVKHVQLVAEITSEPNYSQVLAAL</sequence>
<reference evidence="8 10" key="2">
    <citation type="submission" date="2019-03" db="EMBL/GenBank/DDBJ databases">
        <title>Genomic Encyclopedia of Type Strains, Phase IV (KMG-IV): sequencing the most valuable type-strain genomes for metagenomic binning, comparative biology and taxonomic classification.</title>
        <authorList>
            <person name="Goeker M."/>
        </authorList>
    </citation>
    <scope>NUCLEOTIDE SEQUENCE [LARGE SCALE GENOMIC DNA]</scope>
    <source>
        <strain evidence="8 10">DSM 3764</strain>
    </source>
</reference>
<dbReference type="Proteomes" id="UP000295794">
    <property type="component" value="Unassembled WGS sequence"/>
</dbReference>
<protein>
    <submittedName>
        <fullName evidence="7">Probable thiol peroxidase</fullName>
        <ecNumber evidence="7">1.11.1.-</ecNumber>
    </submittedName>
    <submittedName>
        <fullName evidence="8">Thiol peroxidase (Atypical 2-Cys peroxiredoxin)</fullName>
    </submittedName>
</protein>
<organism evidence="7 9">
    <name type="scientific">Iodobacter fluviatilis</name>
    <dbReference type="NCBI Taxonomy" id="537"/>
    <lineage>
        <taxon>Bacteria</taxon>
        <taxon>Pseudomonadati</taxon>
        <taxon>Pseudomonadota</taxon>
        <taxon>Betaproteobacteria</taxon>
        <taxon>Neisseriales</taxon>
        <taxon>Chitinibacteraceae</taxon>
        <taxon>Iodobacter</taxon>
    </lineage>
</organism>
<evidence type="ECO:0000313" key="8">
    <source>
        <dbReference type="EMBL" id="TCU81185.1"/>
    </source>
</evidence>
<evidence type="ECO:0000256" key="2">
    <source>
        <dbReference type="ARBA" id="ARBA00022862"/>
    </source>
</evidence>
<dbReference type="SUPFAM" id="SSF52833">
    <property type="entry name" value="Thioredoxin-like"/>
    <property type="match status" value="1"/>
</dbReference>
<dbReference type="GO" id="GO:0008379">
    <property type="term" value="F:thioredoxin peroxidase activity"/>
    <property type="evidence" value="ECO:0007669"/>
    <property type="project" value="InterPro"/>
</dbReference>
<proteinExistence type="predicted"/>
<gene>
    <name evidence="7" type="primary">tpx_3</name>
    <name evidence="8" type="ORF">EV682_12616</name>
    <name evidence="7" type="ORF">NCTC11159_01225</name>
</gene>
<dbReference type="InterPro" id="IPR050455">
    <property type="entry name" value="Tpx_Peroxidase_subfamily"/>
</dbReference>
<feature type="domain" description="Thioredoxin" evidence="6">
    <location>
        <begin position="18"/>
        <end position="165"/>
    </location>
</feature>
<dbReference type="PROSITE" id="PS01265">
    <property type="entry name" value="TPX"/>
    <property type="match status" value="1"/>
</dbReference>
<keyword evidence="4" id="KW-1015">Disulfide bond</keyword>
<dbReference type="InterPro" id="IPR013740">
    <property type="entry name" value="Redoxin"/>
</dbReference>
<dbReference type="CDD" id="cd03014">
    <property type="entry name" value="PRX_Atyp2cys"/>
    <property type="match status" value="1"/>
</dbReference>
<reference evidence="7 9" key="1">
    <citation type="submission" date="2018-06" db="EMBL/GenBank/DDBJ databases">
        <authorList>
            <consortium name="Pathogen Informatics"/>
            <person name="Doyle S."/>
        </authorList>
    </citation>
    <scope>NUCLEOTIDE SEQUENCE [LARGE SCALE GENOMIC DNA]</scope>
    <source>
        <strain evidence="7 9">NCTC11159</strain>
    </source>
</reference>
<keyword evidence="2" id="KW-0049">Antioxidant</keyword>
<keyword evidence="10" id="KW-1185">Reference proteome</keyword>
<dbReference type="EMBL" id="UGHR01000001">
    <property type="protein sequence ID" value="STQ90163.1"/>
    <property type="molecule type" value="Genomic_DNA"/>
</dbReference>
<evidence type="ECO:0000256" key="4">
    <source>
        <dbReference type="ARBA" id="ARBA00023157"/>
    </source>
</evidence>
<dbReference type="Proteomes" id="UP000255108">
    <property type="component" value="Unassembled WGS sequence"/>
</dbReference>
<dbReference type="PANTHER" id="PTHR43110">
    <property type="entry name" value="THIOL PEROXIDASE"/>
    <property type="match status" value="1"/>
</dbReference>
<dbReference type="PROSITE" id="PS51352">
    <property type="entry name" value="THIOREDOXIN_2"/>
    <property type="match status" value="1"/>
</dbReference>
<dbReference type="NCBIfam" id="NF001808">
    <property type="entry name" value="PRK00522.1"/>
    <property type="match status" value="1"/>
</dbReference>
<accession>A0A377Q5F2</accession>
<dbReference type="InterPro" id="IPR018219">
    <property type="entry name" value="Tpx_CS"/>
</dbReference>
<dbReference type="PANTHER" id="PTHR43110:SF1">
    <property type="entry name" value="THIOL PEROXIDASE"/>
    <property type="match status" value="1"/>
</dbReference>
<evidence type="ECO:0000313" key="9">
    <source>
        <dbReference type="Proteomes" id="UP000255108"/>
    </source>
</evidence>
<dbReference type="InterPro" id="IPR013766">
    <property type="entry name" value="Thioredoxin_domain"/>
</dbReference>
<evidence type="ECO:0000256" key="5">
    <source>
        <dbReference type="ARBA" id="ARBA00023284"/>
    </source>
</evidence>
<dbReference type="EMBL" id="SMBT01000026">
    <property type="protein sequence ID" value="TCU81185.1"/>
    <property type="molecule type" value="Genomic_DNA"/>
</dbReference>
<dbReference type="InterPro" id="IPR002065">
    <property type="entry name" value="TPX"/>
</dbReference>
<dbReference type="Gene3D" id="3.40.30.10">
    <property type="entry name" value="Glutaredoxin"/>
    <property type="match status" value="1"/>
</dbReference>
<evidence type="ECO:0000313" key="10">
    <source>
        <dbReference type="Proteomes" id="UP000295794"/>
    </source>
</evidence>
<keyword evidence="1 7" id="KW-0575">Peroxidase</keyword>
<dbReference type="RefSeq" id="WP_115226534.1">
    <property type="nucleotide sequence ID" value="NZ_CAWOLO010000026.1"/>
</dbReference>
<name>A0A377Q5F2_9NEIS</name>
<evidence type="ECO:0000259" key="6">
    <source>
        <dbReference type="PROSITE" id="PS51352"/>
    </source>
</evidence>
<evidence type="ECO:0000256" key="1">
    <source>
        <dbReference type="ARBA" id="ARBA00022559"/>
    </source>
</evidence>